<dbReference type="AlphaFoldDB" id="A0A1J4TWW6"/>
<evidence type="ECO:0000313" key="2">
    <source>
        <dbReference type="Proteomes" id="UP000183120"/>
    </source>
</evidence>
<evidence type="ECO:0000313" key="1">
    <source>
        <dbReference type="EMBL" id="OIO15491.1"/>
    </source>
</evidence>
<reference evidence="1 2" key="1">
    <citation type="journal article" date="2016" name="Environ. Microbiol.">
        <title>Genomic resolution of a cold subsurface aquifer community provides metabolic insights for novel microbes adapted to high CO concentrations.</title>
        <authorList>
            <person name="Probst A.J."/>
            <person name="Castelle C.J."/>
            <person name="Singh A."/>
            <person name="Brown C.T."/>
            <person name="Anantharaman K."/>
            <person name="Sharon I."/>
            <person name="Hug L.A."/>
            <person name="Burstein D."/>
            <person name="Emerson J.B."/>
            <person name="Thomas B.C."/>
            <person name="Banfield J.F."/>
        </authorList>
    </citation>
    <scope>NUCLEOTIDE SEQUENCE [LARGE SCALE GENOMIC DNA]</scope>
    <source>
        <strain evidence="1">CG1_02_37_22</strain>
    </source>
</reference>
<accession>A0A1J4TWW6</accession>
<sequence>MNRQEAIQRLDDDGEHKFLLENGPVYVVAIARENDPHALLHEHLVRRMVDGGVFQSSDAVRGGYCRVLAGRLCWWGESSYPVRAANEKVFQSAVDENGIELI</sequence>
<dbReference type="Proteomes" id="UP000183120">
    <property type="component" value="Unassembled WGS sequence"/>
</dbReference>
<proteinExistence type="predicted"/>
<name>A0A1J4TWW6_9BACT</name>
<protein>
    <submittedName>
        <fullName evidence="1">Uncharacterized protein</fullName>
    </submittedName>
</protein>
<gene>
    <name evidence="1" type="ORF">AUJ73_00445</name>
</gene>
<comment type="caution">
    <text evidence="1">The sequence shown here is derived from an EMBL/GenBank/DDBJ whole genome shotgun (WGS) entry which is preliminary data.</text>
</comment>
<dbReference type="STRING" id="1805209.AUJ73_00445"/>
<organism evidence="1 2">
    <name type="scientific">Candidatus Gottesmanbacteria bacterium CG1_02_37_22</name>
    <dbReference type="NCBI Taxonomy" id="1805209"/>
    <lineage>
        <taxon>Bacteria</taxon>
        <taxon>Candidatus Gottesmaniibacteriota</taxon>
    </lineage>
</organism>
<dbReference type="EMBL" id="MNUY01000008">
    <property type="protein sequence ID" value="OIO15491.1"/>
    <property type="molecule type" value="Genomic_DNA"/>
</dbReference>